<dbReference type="Pfam" id="PF16074">
    <property type="entry name" value="PilW"/>
    <property type="match status" value="1"/>
</dbReference>
<gene>
    <name evidence="2" type="ORF">MNBD_GAMMA12-3725</name>
</gene>
<name>A0A3B0YEW4_9ZZZZ</name>
<dbReference type="InterPro" id="IPR032092">
    <property type="entry name" value="PilW"/>
</dbReference>
<sequence>MANTTLKQNGYSLLELMLGLALSMILLLMLGHILINNTRTVESIEVTQQLQNTALYAQHYLSQHIRHSAYRGDTLSSTNIIGTAAVASSDNCQTSEWTADIRQPLLGSNQNQVPYPCLTQGTSLRWFAGDTITVRYSNKFIAKQYINKLLYSRSSLKNITLFMGEDRALSNNQLNLPSSTRKFNSYTFYISRSNLKWCNSTKIPALTTMSRAKSGKLRRSITIAGIEQLQIQYSRDLSNFMNADTVSDWKKITRVKVWILVRSLCRHYKLPQTKQFQFADINVQRQDRYRRQLFSFIVSLRNDQQ</sequence>
<reference evidence="2" key="1">
    <citation type="submission" date="2018-06" db="EMBL/GenBank/DDBJ databases">
        <authorList>
            <person name="Zhirakovskaya E."/>
        </authorList>
    </citation>
    <scope>NUCLEOTIDE SEQUENCE</scope>
</reference>
<dbReference type="EMBL" id="UOFL01000049">
    <property type="protein sequence ID" value="VAW73872.1"/>
    <property type="molecule type" value="Genomic_DNA"/>
</dbReference>
<dbReference type="GO" id="GO:0043683">
    <property type="term" value="P:type IV pilus assembly"/>
    <property type="evidence" value="ECO:0007669"/>
    <property type="project" value="InterPro"/>
</dbReference>
<keyword evidence="1" id="KW-0472">Membrane</keyword>
<evidence type="ECO:0000256" key="1">
    <source>
        <dbReference type="SAM" id="Phobius"/>
    </source>
</evidence>
<feature type="transmembrane region" description="Helical" evidence="1">
    <location>
        <begin position="12"/>
        <end position="35"/>
    </location>
</feature>
<organism evidence="2">
    <name type="scientific">hydrothermal vent metagenome</name>
    <dbReference type="NCBI Taxonomy" id="652676"/>
    <lineage>
        <taxon>unclassified sequences</taxon>
        <taxon>metagenomes</taxon>
        <taxon>ecological metagenomes</taxon>
    </lineage>
</organism>
<dbReference type="InterPro" id="IPR012902">
    <property type="entry name" value="N_methyl_site"/>
</dbReference>
<evidence type="ECO:0008006" key="3">
    <source>
        <dbReference type="Google" id="ProtNLM"/>
    </source>
</evidence>
<evidence type="ECO:0000313" key="2">
    <source>
        <dbReference type="EMBL" id="VAW73872.1"/>
    </source>
</evidence>
<dbReference type="AlphaFoldDB" id="A0A3B0YEW4"/>
<proteinExistence type="predicted"/>
<protein>
    <recommendedName>
        <fullName evidence="3">Type IV fimbrial biogenesis protein PilW</fullName>
    </recommendedName>
</protein>
<accession>A0A3B0YEW4</accession>
<keyword evidence="1" id="KW-1133">Transmembrane helix</keyword>
<dbReference type="Pfam" id="PF07963">
    <property type="entry name" value="N_methyl"/>
    <property type="match status" value="1"/>
</dbReference>
<keyword evidence="1" id="KW-0812">Transmembrane</keyword>